<reference evidence="1 2" key="1">
    <citation type="journal article" date="2009" name="Nat. Genet.">
        <title>The genome of the cucumber, Cucumis sativus L.</title>
        <authorList>
            <person name="Huang S."/>
            <person name="Li R."/>
            <person name="Zhang Z."/>
            <person name="Li L."/>
            <person name="Gu X."/>
            <person name="Fan W."/>
            <person name="Lucas W.J."/>
            <person name="Wang X."/>
            <person name="Xie B."/>
            <person name="Ni P."/>
            <person name="Ren Y."/>
            <person name="Zhu H."/>
            <person name="Li J."/>
            <person name="Lin K."/>
            <person name="Jin W."/>
            <person name="Fei Z."/>
            <person name="Li G."/>
            <person name="Staub J."/>
            <person name="Kilian A."/>
            <person name="van der Vossen E.A."/>
            <person name="Wu Y."/>
            <person name="Guo J."/>
            <person name="He J."/>
            <person name="Jia Z."/>
            <person name="Ren Y."/>
            <person name="Tian G."/>
            <person name="Lu Y."/>
            <person name="Ruan J."/>
            <person name="Qian W."/>
            <person name="Wang M."/>
            <person name="Huang Q."/>
            <person name="Li B."/>
            <person name="Xuan Z."/>
            <person name="Cao J."/>
            <person name="Asan"/>
            <person name="Wu Z."/>
            <person name="Zhang J."/>
            <person name="Cai Q."/>
            <person name="Bai Y."/>
            <person name="Zhao B."/>
            <person name="Han Y."/>
            <person name="Li Y."/>
            <person name="Li X."/>
            <person name="Wang S."/>
            <person name="Shi Q."/>
            <person name="Liu S."/>
            <person name="Cho W.K."/>
            <person name="Kim J.Y."/>
            <person name="Xu Y."/>
            <person name="Heller-Uszynska K."/>
            <person name="Miao H."/>
            <person name="Cheng Z."/>
            <person name="Zhang S."/>
            <person name="Wu J."/>
            <person name="Yang Y."/>
            <person name="Kang H."/>
            <person name="Li M."/>
            <person name="Liang H."/>
            <person name="Ren X."/>
            <person name="Shi Z."/>
            <person name="Wen M."/>
            <person name="Jian M."/>
            <person name="Yang H."/>
            <person name="Zhang G."/>
            <person name="Yang Z."/>
            <person name="Chen R."/>
            <person name="Liu S."/>
            <person name="Li J."/>
            <person name="Ma L."/>
            <person name="Liu H."/>
            <person name="Zhou Y."/>
            <person name="Zhao J."/>
            <person name="Fang X."/>
            <person name="Li G."/>
            <person name="Fang L."/>
            <person name="Li Y."/>
            <person name="Liu D."/>
            <person name="Zheng H."/>
            <person name="Zhang Y."/>
            <person name="Qin N."/>
            <person name="Li Z."/>
            <person name="Yang G."/>
            <person name="Yang S."/>
            <person name="Bolund L."/>
            <person name="Kristiansen K."/>
            <person name="Zheng H."/>
            <person name="Li S."/>
            <person name="Zhang X."/>
            <person name="Yang H."/>
            <person name="Wang J."/>
            <person name="Sun R."/>
            <person name="Zhang B."/>
            <person name="Jiang S."/>
            <person name="Wang J."/>
            <person name="Du Y."/>
            <person name="Li S."/>
        </authorList>
    </citation>
    <scope>NUCLEOTIDE SEQUENCE [LARGE SCALE GENOMIC DNA]</scope>
    <source>
        <strain evidence="2">cv. 9930</strain>
    </source>
</reference>
<reference evidence="1 2" key="3">
    <citation type="journal article" date="2010" name="BMC Genomics">
        <title>Transcriptome sequencing and comparative analysis of cucumber flowers with different sex types.</title>
        <authorList>
            <person name="Guo S."/>
            <person name="Zheng Y."/>
            <person name="Joung J.G."/>
            <person name="Liu S."/>
            <person name="Zhang Z."/>
            <person name="Crasta O.R."/>
            <person name="Sobral B.W."/>
            <person name="Xu Y."/>
            <person name="Huang S."/>
            <person name="Fei Z."/>
        </authorList>
    </citation>
    <scope>NUCLEOTIDE SEQUENCE [LARGE SCALE GENOMIC DNA]</scope>
    <source>
        <strain evidence="2">cv. 9930</strain>
    </source>
</reference>
<proteinExistence type="predicted"/>
<protein>
    <submittedName>
        <fullName evidence="1">Uncharacterized protein</fullName>
    </submittedName>
</protein>
<accession>A0A0A0LZ25</accession>
<reference evidence="1 2" key="4">
    <citation type="journal article" date="2011" name="BMC Genomics">
        <title>RNA-Seq improves annotation of protein-coding genes in the cucumber genome.</title>
        <authorList>
            <person name="Li Z."/>
            <person name="Zhang Z."/>
            <person name="Yan P."/>
            <person name="Huang S."/>
            <person name="Fei Z."/>
            <person name="Lin K."/>
        </authorList>
    </citation>
    <scope>NUCLEOTIDE SEQUENCE [LARGE SCALE GENOMIC DNA]</scope>
    <source>
        <strain evidence="2">cv. 9930</strain>
    </source>
</reference>
<dbReference type="Proteomes" id="UP000029981">
    <property type="component" value="Chromosome 1"/>
</dbReference>
<keyword evidence="2" id="KW-1185">Reference proteome</keyword>
<sequence length="114" mass="12450">MVIVSTTNPPNISIVVYEILSNLGIYPHDFAFGIIPKGLVVTKKIVLTYILKTILLSNQCGTLVPFTVILPYNCVIIEWVQGSTVNFICPTSSPSSCILSSLSGFPVYDEPPHH</sequence>
<evidence type="ECO:0000313" key="2">
    <source>
        <dbReference type="Proteomes" id="UP000029981"/>
    </source>
</evidence>
<organism evidence="1 2">
    <name type="scientific">Cucumis sativus</name>
    <name type="common">Cucumber</name>
    <dbReference type="NCBI Taxonomy" id="3659"/>
    <lineage>
        <taxon>Eukaryota</taxon>
        <taxon>Viridiplantae</taxon>
        <taxon>Streptophyta</taxon>
        <taxon>Embryophyta</taxon>
        <taxon>Tracheophyta</taxon>
        <taxon>Spermatophyta</taxon>
        <taxon>Magnoliopsida</taxon>
        <taxon>eudicotyledons</taxon>
        <taxon>Gunneridae</taxon>
        <taxon>Pentapetalae</taxon>
        <taxon>rosids</taxon>
        <taxon>fabids</taxon>
        <taxon>Cucurbitales</taxon>
        <taxon>Cucurbitaceae</taxon>
        <taxon>Benincaseae</taxon>
        <taxon>Cucumis</taxon>
    </lineage>
</organism>
<dbReference type="AlphaFoldDB" id="A0A0A0LZ25"/>
<evidence type="ECO:0000313" key="1">
    <source>
        <dbReference type="EMBL" id="KGN65236.1"/>
    </source>
</evidence>
<name>A0A0A0LZ25_CUCSA</name>
<dbReference type="Gramene" id="KGN65236">
    <property type="protein sequence ID" value="KGN65236"/>
    <property type="gene ID" value="Csa_1G268300"/>
</dbReference>
<dbReference type="EMBL" id="CM002922">
    <property type="protein sequence ID" value="KGN65236.1"/>
    <property type="molecule type" value="Genomic_DNA"/>
</dbReference>
<reference evidence="1 2" key="2">
    <citation type="journal article" date="2009" name="PLoS ONE">
        <title>An integrated genetic and cytogenetic map of the cucumber genome.</title>
        <authorList>
            <person name="Ren Y."/>
            <person name="Zhang Z."/>
            <person name="Liu J."/>
            <person name="Staub J.E."/>
            <person name="Han Y."/>
            <person name="Cheng Z."/>
            <person name="Li X."/>
            <person name="Lu J."/>
            <person name="Miao H."/>
            <person name="Kang H."/>
            <person name="Xie B."/>
            <person name="Gu X."/>
            <person name="Wang X."/>
            <person name="Du Y."/>
            <person name="Jin W."/>
            <person name="Huang S."/>
        </authorList>
    </citation>
    <scope>NUCLEOTIDE SEQUENCE [LARGE SCALE GENOMIC DNA]</scope>
    <source>
        <strain evidence="2">cv. 9930</strain>
    </source>
</reference>
<gene>
    <name evidence="1" type="ORF">Csa_1G268300</name>
</gene>